<dbReference type="PANTHER" id="PTHR10291:SF0">
    <property type="entry name" value="DEHYDRODOLICHYL DIPHOSPHATE SYNTHASE 2"/>
    <property type="match status" value="1"/>
</dbReference>
<feature type="active site" description="Proton acceptor" evidence="2">
    <location>
        <position position="69"/>
    </location>
</feature>
<dbReference type="InterPro" id="IPR036424">
    <property type="entry name" value="UPP_synth-like_sf"/>
</dbReference>
<dbReference type="CDD" id="cd00475">
    <property type="entry name" value="Cis_IPPS"/>
    <property type="match status" value="1"/>
</dbReference>
<feature type="active site" evidence="2">
    <location>
        <position position="21"/>
    </location>
</feature>
<keyword evidence="2" id="KW-0479">Metal-binding</keyword>
<feature type="binding site" evidence="2">
    <location>
        <position position="189"/>
    </location>
    <ligand>
        <name>substrate</name>
    </ligand>
</feature>
<evidence type="ECO:0000313" key="4">
    <source>
        <dbReference type="Proteomes" id="UP001063350"/>
    </source>
</evidence>
<dbReference type="FunFam" id="3.40.1180.10:FF:000001">
    <property type="entry name" value="(2E,6E)-farnesyl-diphosphate-specific ditrans,polycis-undecaprenyl-diphosphate synthase"/>
    <property type="match status" value="1"/>
</dbReference>
<feature type="binding site" evidence="2">
    <location>
        <position position="38"/>
    </location>
    <ligand>
        <name>substrate</name>
    </ligand>
</feature>
<dbReference type="GO" id="GO:0008834">
    <property type="term" value="F:ditrans,polycis-undecaprenyl-diphosphate synthase [(2E,6E)-farnesyl-diphosphate specific] activity"/>
    <property type="evidence" value="ECO:0007669"/>
    <property type="project" value="TreeGrafter"/>
</dbReference>
<comment type="subunit">
    <text evidence="2">Homodimer.</text>
</comment>
<dbReference type="Gene3D" id="3.40.1180.10">
    <property type="entry name" value="Decaprenyl diphosphate synthase-like"/>
    <property type="match status" value="1"/>
</dbReference>
<accession>A0A915U246</accession>
<comment type="cofactor">
    <cofactor evidence="2">
        <name>Mg(2+)</name>
        <dbReference type="ChEBI" id="CHEBI:18420"/>
    </cofactor>
    <text evidence="2">Binds 2 magnesium ions per subunit.</text>
</comment>
<gene>
    <name evidence="3" type="ORF">GF1_23140</name>
</gene>
<dbReference type="Pfam" id="PF01255">
    <property type="entry name" value="Prenyltransf"/>
    <property type="match status" value="1"/>
</dbReference>
<comment type="function">
    <text evidence="2">Catalyzes the condensation of isopentenyl diphosphate (IPP) with allylic pyrophosphates generating different type of terpenoids.</text>
</comment>
<organism evidence="3 4">
    <name type="scientific">Desulfolithobacter dissulfuricans</name>
    <dbReference type="NCBI Taxonomy" id="2795293"/>
    <lineage>
        <taxon>Bacteria</taxon>
        <taxon>Pseudomonadati</taxon>
        <taxon>Thermodesulfobacteriota</taxon>
        <taxon>Desulfobulbia</taxon>
        <taxon>Desulfobulbales</taxon>
        <taxon>Desulfobulbaceae</taxon>
        <taxon>Desulfolithobacter</taxon>
    </lineage>
</organism>
<dbReference type="PANTHER" id="PTHR10291">
    <property type="entry name" value="DEHYDRODOLICHYL DIPHOSPHATE SYNTHASE FAMILY MEMBER"/>
    <property type="match status" value="1"/>
</dbReference>
<name>A0A915U246_9BACT</name>
<protein>
    <recommendedName>
        <fullName evidence="2">Isoprenyl transferase</fullName>
        <ecNumber evidence="2">2.5.1.-</ecNumber>
    </recommendedName>
</protein>
<sequence length="248" mass="28820">MPSSQSSEILQVPRHVAIIMDGNGRWAENQHRPRLFGHKAGVDSVRIVVRAAREIGVRHLTLYAFSTENWRRPSFEVKGLMGLLKNYLRAELSSMLENDIRLSCFGQQHRLPQDVQDVLAEVMEETARCETMYLNLALSYGSRSEIMQGVRELARRCVEEGFDWRDLDEEQMSNVLYTAGQPDPDLLIRTGGEQRLSNFLLWQLSYSELYFTEIKWPDFRKEQFLEAIATYGTRQRRFGRTGAQLRQE</sequence>
<dbReference type="SUPFAM" id="SSF64005">
    <property type="entry name" value="Undecaprenyl diphosphate synthase"/>
    <property type="match status" value="1"/>
</dbReference>
<feature type="binding site" evidence="2">
    <location>
        <position position="208"/>
    </location>
    <ligand>
        <name>Mg(2+)</name>
        <dbReference type="ChEBI" id="CHEBI:18420"/>
    </ligand>
</feature>
<feature type="binding site" evidence="2">
    <location>
        <position position="26"/>
    </location>
    <ligand>
        <name>substrate</name>
    </ligand>
</feature>
<keyword evidence="4" id="KW-1185">Reference proteome</keyword>
<reference evidence="3" key="1">
    <citation type="submission" date="2020-12" db="EMBL/GenBank/DDBJ databases">
        <title>Desulfobium dissulfuricans gen. nov., sp. nov., a novel mesophilic, sulfate-reducing bacterium isolated from a deep-sea hydrothermal vent.</title>
        <authorList>
            <person name="Hashimoto Y."/>
            <person name="Tame A."/>
            <person name="Sawayama S."/>
            <person name="Miyazaki J."/>
            <person name="Takai K."/>
            <person name="Nakagawa S."/>
        </authorList>
    </citation>
    <scope>NUCLEOTIDE SEQUENCE</scope>
    <source>
        <strain evidence="3">GF1</strain>
    </source>
</reference>
<feature type="binding site" evidence="2">
    <location>
        <position position="72"/>
    </location>
    <ligand>
        <name>substrate</name>
    </ligand>
</feature>
<feature type="binding site" evidence="2">
    <location>
        <begin position="22"/>
        <end position="25"/>
    </location>
    <ligand>
        <name>substrate</name>
    </ligand>
</feature>
<dbReference type="AlphaFoldDB" id="A0A915U246"/>
<keyword evidence="2" id="KW-0460">Magnesium</keyword>
<feature type="binding site" evidence="2">
    <location>
        <begin position="195"/>
        <end position="197"/>
    </location>
    <ligand>
        <name>substrate</name>
    </ligand>
</feature>
<keyword evidence="1 2" id="KW-0808">Transferase</keyword>
<evidence type="ECO:0000313" key="3">
    <source>
        <dbReference type="EMBL" id="BCO09938.1"/>
    </source>
</evidence>
<feature type="binding site" evidence="2">
    <location>
        <position position="21"/>
    </location>
    <ligand>
        <name>Mg(2+)</name>
        <dbReference type="ChEBI" id="CHEBI:18420"/>
    </ligand>
</feature>
<dbReference type="GO" id="GO:0016094">
    <property type="term" value="P:polyprenol biosynthetic process"/>
    <property type="evidence" value="ECO:0007669"/>
    <property type="project" value="TreeGrafter"/>
</dbReference>
<dbReference type="InterPro" id="IPR001441">
    <property type="entry name" value="UPP_synth-like"/>
</dbReference>
<dbReference type="EC" id="2.5.1.-" evidence="2"/>
<dbReference type="PROSITE" id="PS01066">
    <property type="entry name" value="UPP_SYNTHASE"/>
    <property type="match status" value="1"/>
</dbReference>
<evidence type="ECO:0000256" key="2">
    <source>
        <dbReference type="HAMAP-Rule" id="MF_01139"/>
    </source>
</evidence>
<dbReference type="EMBL" id="AP024233">
    <property type="protein sequence ID" value="BCO09938.1"/>
    <property type="molecule type" value="Genomic_DNA"/>
</dbReference>
<evidence type="ECO:0000256" key="1">
    <source>
        <dbReference type="ARBA" id="ARBA00022679"/>
    </source>
</evidence>
<proteinExistence type="inferred from homology"/>
<dbReference type="NCBIfam" id="TIGR00055">
    <property type="entry name" value="uppS"/>
    <property type="match status" value="1"/>
</dbReference>
<dbReference type="InterPro" id="IPR018520">
    <property type="entry name" value="UPP_synth-like_CS"/>
</dbReference>
<dbReference type="KEGG" id="ddu:GF1_23140"/>
<dbReference type="RefSeq" id="WP_267926677.1">
    <property type="nucleotide sequence ID" value="NZ_AP024233.1"/>
</dbReference>
<feature type="binding site" evidence="2">
    <location>
        <begin position="66"/>
        <end position="68"/>
    </location>
    <ligand>
        <name>substrate</name>
    </ligand>
</feature>
<comment type="similarity">
    <text evidence="2">Belongs to the UPP synthase family.</text>
</comment>
<feature type="binding site" evidence="2">
    <location>
        <position position="70"/>
    </location>
    <ligand>
        <name>substrate</name>
    </ligand>
</feature>
<feature type="binding site" evidence="2">
    <location>
        <position position="34"/>
    </location>
    <ligand>
        <name>substrate</name>
    </ligand>
</feature>
<dbReference type="NCBIfam" id="NF011405">
    <property type="entry name" value="PRK14830.1"/>
    <property type="match status" value="1"/>
</dbReference>
<dbReference type="HAMAP" id="MF_01139">
    <property type="entry name" value="ISPT"/>
    <property type="match status" value="1"/>
</dbReference>
<dbReference type="Proteomes" id="UP001063350">
    <property type="component" value="Chromosome"/>
</dbReference>
<dbReference type="GO" id="GO:0000287">
    <property type="term" value="F:magnesium ion binding"/>
    <property type="evidence" value="ECO:0007669"/>
    <property type="project" value="UniProtKB-UniRule"/>
</dbReference>
<dbReference type="GO" id="GO:0005829">
    <property type="term" value="C:cytosol"/>
    <property type="evidence" value="ECO:0007669"/>
    <property type="project" value="TreeGrafter"/>
</dbReference>